<accession>A0A1E3NVK7</accession>
<dbReference type="RefSeq" id="XP_019036350.1">
    <property type="nucleotide sequence ID" value="XM_019185988.1"/>
</dbReference>
<gene>
    <name evidence="1" type="ORF">WICANDRAFT_86061</name>
</gene>
<dbReference type="AlphaFoldDB" id="A0A1E3NVK7"/>
<organism evidence="1 2">
    <name type="scientific">Wickerhamomyces anomalus (strain ATCC 58044 / CBS 1984 / NCYC 433 / NRRL Y-366-8)</name>
    <name type="common">Yeast</name>
    <name type="synonym">Hansenula anomala</name>
    <dbReference type="NCBI Taxonomy" id="683960"/>
    <lineage>
        <taxon>Eukaryota</taxon>
        <taxon>Fungi</taxon>
        <taxon>Dikarya</taxon>
        <taxon>Ascomycota</taxon>
        <taxon>Saccharomycotina</taxon>
        <taxon>Saccharomycetes</taxon>
        <taxon>Phaffomycetales</taxon>
        <taxon>Wickerhamomycetaceae</taxon>
        <taxon>Wickerhamomyces</taxon>
    </lineage>
</organism>
<reference evidence="1 2" key="1">
    <citation type="journal article" date="2016" name="Proc. Natl. Acad. Sci. U.S.A.">
        <title>Comparative genomics of biotechnologically important yeasts.</title>
        <authorList>
            <person name="Riley R."/>
            <person name="Haridas S."/>
            <person name="Wolfe K.H."/>
            <person name="Lopes M.R."/>
            <person name="Hittinger C.T."/>
            <person name="Goeker M."/>
            <person name="Salamov A.A."/>
            <person name="Wisecaver J.H."/>
            <person name="Long T.M."/>
            <person name="Calvey C.H."/>
            <person name="Aerts A.L."/>
            <person name="Barry K.W."/>
            <person name="Choi C."/>
            <person name="Clum A."/>
            <person name="Coughlan A.Y."/>
            <person name="Deshpande S."/>
            <person name="Douglass A.P."/>
            <person name="Hanson S.J."/>
            <person name="Klenk H.-P."/>
            <person name="LaButti K.M."/>
            <person name="Lapidus A."/>
            <person name="Lindquist E.A."/>
            <person name="Lipzen A.M."/>
            <person name="Meier-Kolthoff J.P."/>
            <person name="Ohm R.A."/>
            <person name="Otillar R.P."/>
            <person name="Pangilinan J.L."/>
            <person name="Peng Y."/>
            <person name="Rokas A."/>
            <person name="Rosa C.A."/>
            <person name="Scheuner C."/>
            <person name="Sibirny A.A."/>
            <person name="Slot J.C."/>
            <person name="Stielow J.B."/>
            <person name="Sun H."/>
            <person name="Kurtzman C.P."/>
            <person name="Blackwell M."/>
            <person name="Grigoriev I.V."/>
            <person name="Jeffries T.W."/>
        </authorList>
    </citation>
    <scope>NUCLEOTIDE SEQUENCE [LARGE SCALE GENOMIC DNA]</scope>
    <source>
        <strain evidence="2">ATCC 58044 / CBS 1984 / NCYC 433 / NRRL Y-366-8</strain>
    </source>
</reference>
<proteinExistence type="predicted"/>
<dbReference type="EMBL" id="KV454214">
    <property type="protein sequence ID" value="ODQ57143.1"/>
    <property type="molecule type" value="Genomic_DNA"/>
</dbReference>
<evidence type="ECO:0000313" key="1">
    <source>
        <dbReference type="EMBL" id="ODQ57143.1"/>
    </source>
</evidence>
<name>A0A1E3NVK7_WICAA</name>
<sequence length="64" mass="7878">MYTARFRCVLGSQSETETERVKKLKSETETETEWYLGRGFKPYIDLYYRFDYDYIISYKYSQTE</sequence>
<dbReference type="GeneID" id="30203234"/>
<evidence type="ECO:0000313" key="2">
    <source>
        <dbReference type="Proteomes" id="UP000094112"/>
    </source>
</evidence>
<keyword evidence="2" id="KW-1185">Reference proteome</keyword>
<protein>
    <submittedName>
        <fullName evidence="1">Uncharacterized protein</fullName>
    </submittedName>
</protein>
<dbReference type="Proteomes" id="UP000094112">
    <property type="component" value="Unassembled WGS sequence"/>
</dbReference>